<dbReference type="Pfam" id="PF05088">
    <property type="entry name" value="Bac_GDH_CD"/>
    <property type="match status" value="1"/>
</dbReference>
<dbReference type="Pfam" id="PF21079">
    <property type="entry name" value="GDH_HM2"/>
    <property type="match status" value="1"/>
</dbReference>
<dbReference type="Pfam" id="PF21074">
    <property type="entry name" value="GDH_C"/>
    <property type="match status" value="1"/>
</dbReference>
<reference evidence="7" key="1">
    <citation type="submission" date="2016-10" db="EMBL/GenBank/DDBJ databases">
        <authorList>
            <person name="Varghese N."/>
            <person name="Submissions S."/>
        </authorList>
    </citation>
    <scope>NUCLEOTIDE SEQUENCE [LARGE SCALE GENOMIC DNA]</scope>
    <source>
        <strain evidence="7">DSM 45422</strain>
    </source>
</reference>
<dbReference type="PIRSF" id="PIRSF036761">
    <property type="entry name" value="GDH_Mll4104"/>
    <property type="match status" value="1"/>
</dbReference>
<dbReference type="Pfam" id="PF21076">
    <property type="entry name" value="GDH_ACT2"/>
    <property type="match status" value="1"/>
</dbReference>
<sequence length="1623" mass="180185">MAWLKGVAMPTISPRDRTGIIDEIRRYAQDRLPQEQQQLFLPFVRQYYGRVAPGDLAERRVHDLYGAAMSHLTVALDRQPGTPAVRVYSPDFEEHGFGSPHTVVDIVTDDMPFVVDSVTMEVIRHGLGLHLTVHPVVAVRRDMGRLVDILDRQDPTSGTLAESFVHLEVDRQTDAAVLDELGRDVLRVLGDVRAAVEDWSAMRERALAIADTLDVEASTIDEEDRNEAAALLRWLADDHFTFLGYREYELGTEDGEDTLSAVPGTGLGLLRDSRSRPVSHSFAKMPPEVRRRARLPGLLNLTKANSRSTVHRPNNLDYVGVKRLSPEGDAVGERRFLGLMASAAYRQSPLDIPVLRHKVQAVFDRAGFRPDSYDGRLLRDILESYPREELFQSDAEQLYEAAMTIIDIQDRQQLRLLVRRDLFGRFMSCLVYVPRDRLTTALRTRIEGILKTAFHGVSTQYATQVSESVLARLHITVHTETGAAPEYDVAEIEARLVAAMRSWTDDLYEALVDQLGEERGVELHDRYTDAFPAAYQQDTSAAAAVVDIRRMEGLGGGDDLAMHLYRPLEAAPGTLRFKLFRHGQSVTLSDVLPLLENMGVHVVDERPYEVRPAGAEPFWIYDFGLRQEQLTGLDTDGMRERFQEAFAMVWRGDLENDGLNRLVLRAGLRGREVAVVRAYAKYLRQVRATFALDYTVATLANNPGLARRLFELFQVRLDPDHAVDRDLDAKHLVHDFEGGLNAVTSLNEDRVLRTLLRIVEATLRTNYFQVGADGEAKPWLAIKLSSAQIPDLPLPRPLFEIFVYSPRVEGVHLRGGRVARGGLRWSDRPEDFRTEVLGLMKAQTVKNAVIVPVGAKGGFVVKEPPTDRDALQAEVVACYSAFIRGLLDVTDNLVAGEVVPPPLVVRHDEDDAYLVVAADKGTATFSDIANAVSQEYGFWLGDAFASGGSSGYDHKAMGITARGAWISVQRHFRDLGVDVQNDDVTVAGIGDMSGDVFGNGMLLSRHIRLVAAFDHRHVFLDPDPDPAASFAERARLFALAGSSWADYDASLISAGGGVFARTAKTVLISPEVRSRLDVAEEVLTPDELIRVILRAPVDLLWNGGVGTYVKASTETHAEVGDKRNDQVRIDAGQLRCRVVGEGGNLGFTQRGRVEFALNGGRINTDAIDNSGGVDCSDHEVNIKILLDRVVADGDLTGKQRDALLVEMTDEVAELVLRDNRAQTRALYNARAQARAMLEVHVRYLGALERWGRLNRTLEFLPTDDELAERAATGRGLVMPEFAVLMAYSKIWIYDELLASDLPDDAFLSAELANYFPTAVRHRYADRLPDHPLRREIIATCVTNAIVNRAGSTFAFRLAEEVGLPVPHVARAHVASWKIFGLAELQAEIESLADVSTETRIRLLLEVRTLAERASRWLLRNRRQPLDIGSTVEHFAPAVPLLADEIPQLLAGSEEADEEFGAAVERFTADGVPEALARRMAALPALFSALDVIDVARATGREREQVAAVYFALGQHLQLNWLRERILRLPRDDRWQALARAALRDDLYAVRASLTAEVLRGSAARQDSAELVRRCFDHNQPAVDRCLAVLRDVAADDRADLATLSVALREVRGLVSRRSGVVEG</sequence>
<dbReference type="STRING" id="1137993.SAMN05660209_00008"/>
<evidence type="ECO:0000313" key="6">
    <source>
        <dbReference type="EMBL" id="SDX27612.1"/>
    </source>
</evidence>
<dbReference type="GO" id="GO:0004069">
    <property type="term" value="F:L-aspartate:2-oxoglutarate aminotransferase activity"/>
    <property type="evidence" value="ECO:0007669"/>
    <property type="project" value="InterPro"/>
</dbReference>
<protein>
    <submittedName>
        <fullName evidence="6">Glutamate dehydrogenase (NAD)</fullName>
    </submittedName>
</protein>
<feature type="domain" description="NAD-glutamate dehydrogenase N-terminal ACT1" evidence="3">
    <location>
        <begin position="43"/>
        <end position="184"/>
    </location>
</feature>
<dbReference type="InterPro" id="IPR049058">
    <property type="entry name" value="NAD_Glu_DH_HM2"/>
</dbReference>
<proteinExistence type="predicted"/>
<dbReference type="GO" id="GO:0006538">
    <property type="term" value="P:L-glutamate catabolic process"/>
    <property type="evidence" value="ECO:0007669"/>
    <property type="project" value="InterPro"/>
</dbReference>
<organism evidence="6 7">
    <name type="scientific">Geodermatophilus africanus</name>
    <dbReference type="NCBI Taxonomy" id="1137993"/>
    <lineage>
        <taxon>Bacteria</taxon>
        <taxon>Bacillati</taxon>
        <taxon>Actinomycetota</taxon>
        <taxon>Actinomycetes</taxon>
        <taxon>Geodermatophilales</taxon>
        <taxon>Geodermatophilaceae</taxon>
        <taxon>Geodermatophilus</taxon>
    </lineage>
</organism>
<dbReference type="PANTHER" id="PTHR43403">
    <property type="entry name" value="NAD-SPECIFIC GLUTAMATE DEHYDROGENASE"/>
    <property type="match status" value="1"/>
</dbReference>
<dbReference type="Gene3D" id="3.40.50.720">
    <property type="entry name" value="NAD(P)-binding Rossmann-like Domain"/>
    <property type="match status" value="1"/>
</dbReference>
<gene>
    <name evidence="6" type="ORF">SAMN05660209_00008</name>
</gene>
<dbReference type="Pfam" id="PF21073">
    <property type="entry name" value="GDH_HM1"/>
    <property type="match status" value="1"/>
</dbReference>
<dbReference type="InterPro" id="IPR049064">
    <property type="entry name" value="NAD_Glu_DH_ACT3"/>
</dbReference>
<dbReference type="Pfam" id="PF21077">
    <property type="entry name" value="GDH_ACT3"/>
    <property type="match status" value="1"/>
</dbReference>
<dbReference type="InterPro" id="IPR049059">
    <property type="entry name" value="NAD_Glu_DH_HM1"/>
</dbReference>
<feature type="domain" description="NAD-glutamate dehydrogenase catalytic" evidence="1">
    <location>
        <begin position="738"/>
        <end position="1227"/>
    </location>
</feature>
<dbReference type="InterPro" id="IPR049056">
    <property type="entry name" value="NAD_Glu_DH_HM3"/>
</dbReference>
<dbReference type="SUPFAM" id="SSF53223">
    <property type="entry name" value="Aminoacid dehydrogenase-like, N-terminal domain"/>
    <property type="match status" value="1"/>
</dbReference>
<evidence type="ECO:0000259" key="4">
    <source>
        <dbReference type="Pfam" id="PF21076"/>
    </source>
</evidence>
<dbReference type="InterPro" id="IPR046346">
    <property type="entry name" value="Aminoacid_DH-like_N_sf"/>
</dbReference>
<keyword evidence="7" id="KW-1185">Reference proteome</keyword>
<dbReference type="SUPFAM" id="SSF51735">
    <property type="entry name" value="NAD(P)-binding Rossmann-fold domains"/>
    <property type="match status" value="1"/>
</dbReference>
<dbReference type="InterPro" id="IPR028971">
    <property type="entry name" value="NAD-GDH_cat"/>
</dbReference>
<name>A0A1H3AD21_9ACTN</name>
<dbReference type="InterPro" id="IPR024727">
    <property type="entry name" value="NAD_Glu_DH_N_ACT1"/>
</dbReference>
<evidence type="ECO:0000259" key="5">
    <source>
        <dbReference type="Pfam" id="PF21077"/>
    </source>
</evidence>
<dbReference type="PANTHER" id="PTHR43403:SF1">
    <property type="entry name" value="NAD-SPECIFIC GLUTAMATE DEHYDROGENASE"/>
    <property type="match status" value="1"/>
</dbReference>
<dbReference type="InterPro" id="IPR049062">
    <property type="entry name" value="NAD_Glu_DH_ACT2"/>
</dbReference>
<dbReference type="InterPro" id="IPR048381">
    <property type="entry name" value="GDH_C"/>
</dbReference>
<dbReference type="EMBL" id="FNOT01000001">
    <property type="protein sequence ID" value="SDX27612.1"/>
    <property type="molecule type" value="Genomic_DNA"/>
</dbReference>
<feature type="domain" description="NAD-glutamate dehydrogenase ACT2" evidence="4">
    <location>
        <begin position="415"/>
        <end position="504"/>
    </location>
</feature>
<feature type="domain" description="NAD-specific glutamate dehydrogenase C-terminal" evidence="2">
    <location>
        <begin position="1273"/>
        <end position="1611"/>
    </location>
</feature>
<dbReference type="InterPro" id="IPR036291">
    <property type="entry name" value="NAD(P)-bd_dom_sf"/>
</dbReference>
<evidence type="ECO:0000259" key="1">
    <source>
        <dbReference type="Pfam" id="PF05088"/>
    </source>
</evidence>
<dbReference type="Pfam" id="PF21075">
    <property type="entry name" value="GDH_ACT1"/>
    <property type="match status" value="1"/>
</dbReference>
<evidence type="ECO:0000259" key="2">
    <source>
        <dbReference type="Pfam" id="PF21074"/>
    </source>
</evidence>
<dbReference type="InterPro" id="IPR007780">
    <property type="entry name" value="NAD_Glu_DH_bac"/>
</dbReference>
<evidence type="ECO:0000259" key="3">
    <source>
        <dbReference type="Pfam" id="PF21075"/>
    </source>
</evidence>
<feature type="domain" description="NAD-glutamate dehydrogenase ACT3" evidence="5">
    <location>
        <begin position="559"/>
        <end position="636"/>
    </location>
</feature>
<dbReference type="GO" id="GO:0004352">
    <property type="term" value="F:glutamate dehydrogenase (NAD+) activity"/>
    <property type="evidence" value="ECO:0007669"/>
    <property type="project" value="InterPro"/>
</dbReference>
<evidence type="ECO:0000313" key="7">
    <source>
        <dbReference type="Proteomes" id="UP000198921"/>
    </source>
</evidence>
<dbReference type="Pfam" id="PF21078">
    <property type="entry name" value="GDH_HM3"/>
    <property type="match status" value="1"/>
</dbReference>
<dbReference type="Proteomes" id="UP000198921">
    <property type="component" value="Unassembled WGS sequence"/>
</dbReference>
<accession>A0A1H3AD21</accession>